<organism evidence="2 3">
    <name type="scientific">Pleurodeles waltl</name>
    <name type="common">Iberian ribbed newt</name>
    <dbReference type="NCBI Taxonomy" id="8319"/>
    <lineage>
        <taxon>Eukaryota</taxon>
        <taxon>Metazoa</taxon>
        <taxon>Chordata</taxon>
        <taxon>Craniata</taxon>
        <taxon>Vertebrata</taxon>
        <taxon>Euteleostomi</taxon>
        <taxon>Amphibia</taxon>
        <taxon>Batrachia</taxon>
        <taxon>Caudata</taxon>
        <taxon>Salamandroidea</taxon>
        <taxon>Salamandridae</taxon>
        <taxon>Pleurodelinae</taxon>
        <taxon>Pleurodeles</taxon>
    </lineage>
</organism>
<feature type="region of interest" description="Disordered" evidence="1">
    <location>
        <begin position="128"/>
        <end position="159"/>
    </location>
</feature>
<evidence type="ECO:0000313" key="3">
    <source>
        <dbReference type="Proteomes" id="UP001066276"/>
    </source>
</evidence>
<dbReference type="AlphaFoldDB" id="A0AAV7MNL2"/>
<evidence type="ECO:0000313" key="2">
    <source>
        <dbReference type="EMBL" id="KAJ1105188.1"/>
    </source>
</evidence>
<proteinExistence type="predicted"/>
<gene>
    <name evidence="2" type="ORF">NDU88_002596</name>
</gene>
<sequence length="221" mass="22626">MVSVRFSGATHSVPAIPRPAKQGPAGSGATRIHLTGGNTCGPDSTAIPRLQSVEGPMGDQGDPRRTRAARSGKARGSIQGPRRRPASQDIQWSPGPGFFSARLRDSRIHQAGPADGLRSLRASARSSQALLRFTRQGPAGTKLTPQGGGAPSAAVPAAGRRALAGAPGVLASHALLPQSNARRDRARPATPGNSVGAASTLPAPPRAPHPPGRSSPKCARW</sequence>
<feature type="compositionally biased region" description="Pro residues" evidence="1">
    <location>
        <begin position="202"/>
        <end position="213"/>
    </location>
</feature>
<name>A0AAV7MNL2_PLEWA</name>
<feature type="region of interest" description="Disordered" evidence="1">
    <location>
        <begin position="174"/>
        <end position="221"/>
    </location>
</feature>
<accession>A0AAV7MNL2</accession>
<protein>
    <submittedName>
        <fullName evidence="2">Uncharacterized protein</fullName>
    </submittedName>
</protein>
<dbReference type="EMBL" id="JANPWB010000013">
    <property type="protein sequence ID" value="KAJ1105188.1"/>
    <property type="molecule type" value="Genomic_DNA"/>
</dbReference>
<comment type="caution">
    <text evidence="2">The sequence shown here is derived from an EMBL/GenBank/DDBJ whole genome shotgun (WGS) entry which is preliminary data.</text>
</comment>
<dbReference type="Proteomes" id="UP001066276">
    <property type="component" value="Chromosome 9"/>
</dbReference>
<keyword evidence="3" id="KW-1185">Reference proteome</keyword>
<feature type="region of interest" description="Disordered" evidence="1">
    <location>
        <begin position="104"/>
        <end position="123"/>
    </location>
</feature>
<reference evidence="2" key="1">
    <citation type="journal article" date="2022" name="bioRxiv">
        <title>Sequencing and chromosome-scale assembly of the giantPleurodeles waltlgenome.</title>
        <authorList>
            <person name="Brown T."/>
            <person name="Elewa A."/>
            <person name="Iarovenko S."/>
            <person name="Subramanian E."/>
            <person name="Araus A.J."/>
            <person name="Petzold A."/>
            <person name="Susuki M."/>
            <person name="Suzuki K.-i.T."/>
            <person name="Hayashi T."/>
            <person name="Toyoda A."/>
            <person name="Oliveira C."/>
            <person name="Osipova E."/>
            <person name="Leigh N.D."/>
            <person name="Simon A."/>
            <person name="Yun M.H."/>
        </authorList>
    </citation>
    <scope>NUCLEOTIDE SEQUENCE</scope>
    <source>
        <strain evidence="2">20211129_DDA</strain>
        <tissue evidence="2">Liver</tissue>
    </source>
</reference>
<evidence type="ECO:0000256" key="1">
    <source>
        <dbReference type="SAM" id="MobiDB-lite"/>
    </source>
</evidence>
<feature type="region of interest" description="Disordered" evidence="1">
    <location>
        <begin position="1"/>
        <end position="98"/>
    </location>
</feature>